<evidence type="ECO:0000313" key="2">
    <source>
        <dbReference type="EMBL" id="TFK83158.1"/>
    </source>
</evidence>
<dbReference type="InParanoid" id="A0A5C3P3F9"/>
<gene>
    <name evidence="2" type="ORF">K466DRAFT_272534</name>
</gene>
<accession>A0A5C3P3F9</accession>
<name>A0A5C3P3F9_9APHY</name>
<protein>
    <submittedName>
        <fullName evidence="2">Uncharacterized protein</fullName>
    </submittedName>
</protein>
<proteinExistence type="predicted"/>
<organism evidence="2 3">
    <name type="scientific">Polyporus arcularius HHB13444</name>
    <dbReference type="NCBI Taxonomy" id="1314778"/>
    <lineage>
        <taxon>Eukaryota</taxon>
        <taxon>Fungi</taxon>
        <taxon>Dikarya</taxon>
        <taxon>Basidiomycota</taxon>
        <taxon>Agaricomycotina</taxon>
        <taxon>Agaricomycetes</taxon>
        <taxon>Polyporales</taxon>
        <taxon>Polyporaceae</taxon>
        <taxon>Polyporus</taxon>
    </lineage>
</organism>
<feature type="compositionally biased region" description="Basic and acidic residues" evidence="1">
    <location>
        <begin position="39"/>
        <end position="48"/>
    </location>
</feature>
<reference evidence="2 3" key="1">
    <citation type="journal article" date="2019" name="Nat. Ecol. Evol.">
        <title>Megaphylogeny resolves global patterns of mushroom evolution.</title>
        <authorList>
            <person name="Varga T."/>
            <person name="Krizsan K."/>
            <person name="Foldi C."/>
            <person name="Dima B."/>
            <person name="Sanchez-Garcia M."/>
            <person name="Sanchez-Ramirez S."/>
            <person name="Szollosi G.J."/>
            <person name="Szarkandi J.G."/>
            <person name="Papp V."/>
            <person name="Albert L."/>
            <person name="Andreopoulos W."/>
            <person name="Angelini C."/>
            <person name="Antonin V."/>
            <person name="Barry K.W."/>
            <person name="Bougher N.L."/>
            <person name="Buchanan P."/>
            <person name="Buyck B."/>
            <person name="Bense V."/>
            <person name="Catcheside P."/>
            <person name="Chovatia M."/>
            <person name="Cooper J."/>
            <person name="Damon W."/>
            <person name="Desjardin D."/>
            <person name="Finy P."/>
            <person name="Geml J."/>
            <person name="Haridas S."/>
            <person name="Hughes K."/>
            <person name="Justo A."/>
            <person name="Karasinski D."/>
            <person name="Kautmanova I."/>
            <person name="Kiss B."/>
            <person name="Kocsube S."/>
            <person name="Kotiranta H."/>
            <person name="LaButti K.M."/>
            <person name="Lechner B.E."/>
            <person name="Liimatainen K."/>
            <person name="Lipzen A."/>
            <person name="Lukacs Z."/>
            <person name="Mihaltcheva S."/>
            <person name="Morgado L.N."/>
            <person name="Niskanen T."/>
            <person name="Noordeloos M.E."/>
            <person name="Ohm R.A."/>
            <person name="Ortiz-Santana B."/>
            <person name="Ovrebo C."/>
            <person name="Racz N."/>
            <person name="Riley R."/>
            <person name="Savchenko A."/>
            <person name="Shiryaev A."/>
            <person name="Soop K."/>
            <person name="Spirin V."/>
            <person name="Szebenyi C."/>
            <person name="Tomsovsky M."/>
            <person name="Tulloss R.E."/>
            <person name="Uehling J."/>
            <person name="Grigoriev I.V."/>
            <person name="Vagvolgyi C."/>
            <person name="Papp T."/>
            <person name="Martin F.M."/>
            <person name="Miettinen O."/>
            <person name="Hibbett D.S."/>
            <person name="Nagy L.G."/>
        </authorList>
    </citation>
    <scope>NUCLEOTIDE SEQUENCE [LARGE SCALE GENOMIC DNA]</scope>
    <source>
        <strain evidence="2 3">HHB13444</strain>
    </source>
</reference>
<dbReference type="AlphaFoldDB" id="A0A5C3P3F9"/>
<feature type="compositionally biased region" description="Basic and acidic residues" evidence="1">
    <location>
        <begin position="72"/>
        <end position="81"/>
    </location>
</feature>
<keyword evidence="3" id="KW-1185">Reference proteome</keyword>
<evidence type="ECO:0000313" key="3">
    <source>
        <dbReference type="Proteomes" id="UP000308197"/>
    </source>
</evidence>
<sequence>MDPARASLDPCPQYERRAGTGSAAESRVTNGQTRRVRKDPRLSVDMDPARASQDPCPQYERHAETGSAAESRGPRDCRHGSSDALAGSMTTVEVLGWVP</sequence>
<dbReference type="EMBL" id="ML211417">
    <property type="protein sequence ID" value="TFK83158.1"/>
    <property type="molecule type" value="Genomic_DNA"/>
</dbReference>
<feature type="region of interest" description="Disordered" evidence="1">
    <location>
        <begin position="1"/>
        <end position="84"/>
    </location>
</feature>
<evidence type="ECO:0000256" key="1">
    <source>
        <dbReference type="SAM" id="MobiDB-lite"/>
    </source>
</evidence>
<dbReference type="Proteomes" id="UP000308197">
    <property type="component" value="Unassembled WGS sequence"/>
</dbReference>